<dbReference type="GeneID" id="56060957"/>
<organism evidence="1 2">
    <name type="scientific">Nitrosopumilus oxyclinae</name>
    <dbReference type="NCBI Taxonomy" id="1959104"/>
    <lineage>
        <taxon>Archaea</taxon>
        <taxon>Nitrososphaerota</taxon>
        <taxon>Nitrososphaeria</taxon>
        <taxon>Nitrosopumilales</taxon>
        <taxon>Nitrosopumilaceae</taxon>
        <taxon>Nitrosopumilus</taxon>
    </lineage>
</organism>
<reference evidence="1 2" key="1">
    <citation type="submission" date="2018-02" db="EMBL/GenBank/DDBJ databases">
        <title>Complete genome of Nitrosopumilus oxyclinae HCE1.</title>
        <authorList>
            <person name="Qin W."/>
            <person name="Zheng Y."/>
            <person name="Stahl D.A."/>
        </authorList>
    </citation>
    <scope>NUCLEOTIDE SEQUENCE [LARGE SCALE GENOMIC DNA]</scope>
    <source>
        <strain evidence="1 2">HCE1</strain>
    </source>
</reference>
<protein>
    <submittedName>
        <fullName evidence="1">Uncharacterized protein</fullName>
    </submittedName>
</protein>
<dbReference type="Proteomes" id="UP000509441">
    <property type="component" value="Chromosome"/>
</dbReference>
<name>A0A7D5M2H8_9ARCH</name>
<proteinExistence type="predicted"/>
<dbReference type="EMBL" id="CP026994">
    <property type="protein sequence ID" value="QLH04455.1"/>
    <property type="molecule type" value="Genomic_DNA"/>
</dbReference>
<dbReference type="AlphaFoldDB" id="A0A7D5M2H8"/>
<gene>
    <name evidence="1" type="ORF">C5F49_03325</name>
</gene>
<evidence type="ECO:0000313" key="1">
    <source>
        <dbReference type="EMBL" id="QLH04455.1"/>
    </source>
</evidence>
<accession>A0A7D5M2H8</accession>
<dbReference type="KEGG" id="nox:C5F49_03325"/>
<dbReference type="RefSeq" id="WP_179363346.1">
    <property type="nucleotide sequence ID" value="NZ_CP026994.1"/>
</dbReference>
<keyword evidence="2" id="KW-1185">Reference proteome</keyword>
<evidence type="ECO:0000313" key="2">
    <source>
        <dbReference type="Proteomes" id="UP000509441"/>
    </source>
</evidence>
<sequence>MKQIDNDKTFTNAYIGPWFAISPETHQTLTNVKNSLATTIAVIKDYVRTNKPQFRNSILDEYK</sequence>